<reference evidence="2 3" key="1">
    <citation type="submission" date="2018-03" db="EMBL/GenBank/DDBJ databases">
        <title>Ahniella affigens gen. nov., sp. nov., a gammaproteobacterium isolated from sandy soil near a stream.</title>
        <authorList>
            <person name="Ko Y."/>
            <person name="Kim J.-H."/>
        </authorList>
    </citation>
    <scope>NUCLEOTIDE SEQUENCE [LARGE SCALE GENOMIC DNA]</scope>
    <source>
        <strain evidence="2 3">D13</strain>
    </source>
</reference>
<dbReference type="CDD" id="cd12797">
    <property type="entry name" value="M23_peptidase"/>
    <property type="match status" value="1"/>
</dbReference>
<dbReference type="PANTHER" id="PTHR21666:SF268">
    <property type="entry name" value="PEPTIDASE M23 DOMAIN-CONTAINING PROTEIN"/>
    <property type="match status" value="1"/>
</dbReference>
<dbReference type="InterPro" id="IPR050570">
    <property type="entry name" value="Cell_wall_metabolism_enzyme"/>
</dbReference>
<dbReference type="RefSeq" id="WP_106892159.1">
    <property type="nucleotide sequence ID" value="NZ_CP027860.1"/>
</dbReference>
<name>A0A2P1PTR7_9GAMM</name>
<evidence type="ECO:0000313" key="3">
    <source>
        <dbReference type="Proteomes" id="UP000241074"/>
    </source>
</evidence>
<dbReference type="PANTHER" id="PTHR21666">
    <property type="entry name" value="PEPTIDASE-RELATED"/>
    <property type="match status" value="1"/>
</dbReference>
<dbReference type="Proteomes" id="UP000241074">
    <property type="component" value="Chromosome"/>
</dbReference>
<dbReference type="Pfam" id="PF01551">
    <property type="entry name" value="Peptidase_M23"/>
    <property type="match status" value="1"/>
</dbReference>
<protein>
    <recommendedName>
        <fullName evidence="1">M23ase beta-sheet core domain-containing protein</fullName>
    </recommendedName>
</protein>
<dbReference type="AlphaFoldDB" id="A0A2P1PTR7"/>
<feature type="domain" description="M23ase beta-sheet core" evidence="1">
    <location>
        <begin position="65"/>
        <end position="151"/>
    </location>
</feature>
<dbReference type="InterPro" id="IPR016047">
    <property type="entry name" value="M23ase_b-sheet_dom"/>
</dbReference>
<dbReference type="OrthoDB" id="9800107at2"/>
<dbReference type="EMBL" id="CP027860">
    <property type="protein sequence ID" value="AVP98239.1"/>
    <property type="molecule type" value="Genomic_DNA"/>
</dbReference>
<gene>
    <name evidence="2" type="ORF">C7S18_14010</name>
</gene>
<dbReference type="GO" id="GO:0004222">
    <property type="term" value="F:metalloendopeptidase activity"/>
    <property type="evidence" value="ECO:0007669"/>
    <property type="project" value="TreeGrafter"/>
</dbReference>
<proteinExistence type="predicted"/>
<organism evidence="2 3">
    <name type="scientific">Ahniella affigens</name>
    <dbReference type="NCBI Taxonomy" id="2021234"/>
    <lineage>
        <taxon>Bacteria</taxon>
        <taxon>Pseudomonadati</taxon>
        <taxon>Pseudomonadota</taxon>
        <taxon>Gammaproteobacteria</taxon>
        <taxon>Lysobacterales</taxon>
        <taxon>Rhodanobacteraceae</taxon>
        <taxon>Ahniella</taxon>
    </lineage>
</organism>
<sequence length="185" mass="21194">MTDTNTEARSNKKPNRRRRFWRVLLLCLILPILWPESGRIPVAGANQGDYHPQSFWYHPWGRSGVHKGVDIFAPKGRSVLSPVEGLVLFRGNIEMGGNIVLVLGPKWRLHYFAHLDQIDRKAGWFAWRGKQLGTVGDTGNAQGKPPHLHYSKLSLIPLPWQWRPGPQSWKRLFFVNPIDGFDAKE</sequence>
<dbReference type="Gene3D" id="2.70.70.10">
    <property type="entry name" value="Glucose Permease (Domain IIA)"/>
    <property type="match status" value="1"/>
</dbReference>
<dbReference type="InterPro" id="IPR011055">
    <property type="entry name" value="Dup_hybrid_motif"/>
</dbReference>
<reference evidence="2 3" key="2">
    <citation type="submission" date="2018-03" db="EMBL/GenBank/DDBJ databases">
        <authorList>
            <person name="Keele B.F."/>
        </authorList>
    </citation>
    <scope>NUCLEOTIDE SEQUENCE [LARGE SCALE GENOMIC DNA]</scope>
    <source>
        <strain evidence="2 3">D13</strain>
    </source>
</reference>
<evidence type="ECO:0000313" key="2">
    <source>
        <dbReference type="EMBL" id="AVP98239.1"/>
    </source>
</evidence>
<dbReference type="SUPFAM" id="SSF51261">
    <property type="entry name" value="Duplicated hybrid motif"/>
    <property type="match status" value="1"/>
</dbReference>
<keyword evidence="3" id="KW-1185">Reference proteome</keyword>
<evidence type="ECO:0000259" key="1">
    <source>
        <dbReference type="Pfam" id="PF01551"/>
    </source>
</evidence>
<accession>A0A2P1PTR7</accession>
<dbReference type="KEGG" id="xba:C7S18_14010"/>